<evidence type="ECO:0000313" key="2">
    <source>
        <dbReference type="EMBL" id="KAJ1608020.1"/>
    </source>
</evidence>
<sequence length="146" mass="15714">MEMNTDFDIVNETESMSILRPKYPTHVVTKQGVELRSSSYGVEDREGNVGELLAVTQITGGVSGGAPRRENELGIIGERNSDRSSHPIEGSLAPLGVESQRGENYSKKGRNHGGSLDYPHPRDSTRVDTLNSNSKASTWPASGASS</sequence>
<dbReference type="EMBL" id="JAPCXB010000107">
    <property type="protein sequence ID" value="KAJ1608020.1"/>
    <property type="molecule type" value="Genomic_DNA"/>
</dbReference>
<evidence type="ECO:0000313" key="3">
    <source>
        <dbReference type="Proteomes" id="UP001071777"/>
    </source>
</evidence>
<organism evidence="2 3">
    <name type="scientific">Cryptosporidium canis</name>
    <dbReference type="NCBI Taxonomy" id="195482"/>
    <lineage>
        <taxon>Eukaryota</taxon>
        <taxon>Sar</taxon>
        <taxon>Alveolata</taxon>
        <taxon>Apicomplexa</taxon>
        <taxon>Conoidasida</taxon>
        <taxon>Coccidia</taxon>
        <taxon>Eucoccidiorida</taxon>
        <taxon>Eimeriorina</taxon>
        <taxon>Cryptosporidiidae</taxon>
        <taxon>Cryptosporidium</taxon>
    </lineage>
</organism>
<dbReference type="Proteomes" id="UP001071777">
    <property type="component" value="Unassembled WGS sequence"/>
</dbReference>
<keyword evidence="3" id="KW-1185">Reference proteome</keyword>
<reference evidence="2" key="1">
    <citation type="submission" date="2022-10" db="EMBL/GenBank/DDBJ databases">
        <title>Adaptive evolution leads to modifications in subtelomeric GC content in a zoonotic Cryptosporidium species.</title>
        <authorList>
            <person name="Li J."/>
            <person name="Feng Y."/>
            <person name="Xiao L."/>
        </authorList>
    </citation>
    <scope>NUCLEOTIDE SEQUENCE</scope>
    <source>
        <strain evidence="2">25894</strain>
    </source>
</reference>
<gene>
    <name evidence="2" type="ORF">OJ252_2664</name>
</gene>
<protein>
    <submittedName>
        <fullName evidence="2">Uncharacterized protein</fullName>
    </submittedName>
</protein>
<feature type="region of interest" description="Disordered" evidence="1">
    <location>
        <begin position="61"/>
        <end position="146"/>
    </location>
</feature>
<evidence type="ECO:0000256" key="1">
    <source>
        <dbReference type="SAM" id="MobiDB-lite"/>
    </source>
</evidence>
<accession>A0ABQ8P532</accession>
<proteinExistence type="predicted"/>
<comment type="caution">
    <text evidence="2">The sequence shown here is derived from an EMBL/GenBank/DDBJ whole genome shotgun (WGS) entry which is preliminary data.</text>
</comment>
<feature type="compositionally biased region" description="Polar residues" evidence="1">
    <location>
        <begin position="127"/>
        <end position="146"/>
    </location>
</feature>
<name>A0ABQ8P532_9CRYT</name>